<gene>
    <name evidence="1" type="ORF">SCF082_LOCUS29906</name>
    <name evidence="2" type="ORF">SCF082_LOCUS30715</name>
</gene>
<comment type="caution">
    <text evidence="2">The sequence shown here is derived from an EMBL/GenBank/DDBJ whole genome shotgun (WGS) entry which is preliminary data.</text>
</comment>
<dbReference type="EMBL" id="CAXAMM010024446">
    <property type="protein sequence ID" value="CAK9055258.1"/>
    <property type="molecule type" value="Genomic_DNA"/>
</dbReference>
<accession>A0ABP0N2A3</accession>
<sequence length="246" mass="27514">MKAYDDAKASGDKNPAKAVAHLPGYYRCCMYKWKKQRKTQQWSLLCAVAPKLARKHHEMPDCLRTILKEAGKFGQRTPQGGDSEKETNILPPEFTQIVSDTVVERIKSGEEVDYTYVVKVLEATIDTWNTCVRSVLDKLKDGKCLELLEGADVDTADGLETQMEFALGRLREINLKRTQKNFMHLVARILSVVSGEFSWGFEIKLSLCSDASLFCKLPSFSVPSLAFSALPFLADPLFLCPQVAGN</sequence>
<evidence type="ECO:0000313" key="3">
    <source>
        <dbReference type="Proteomes" id="UP001642464"/>
    </source>
</evidence>
<proteinExistence type="predicted"/>
<reference evidence="2 3" key="1">
    <citation type="submission" date="2024-02" db="EMBL/GenBank/DDBJ databases">
        <authorList>
            <person name="Chen Y."/>
            <person name="Shah S."/>
            <person name="Dougan E. K."/>
            <person name="Thang M."/>
            <person name="Chan C."/>
        </authorList>
    </citation>
    <scope>NUCLEOTIDE SEQUENCE [LARGE SCALE GENOMIC DNA]</scope>
</reference>
<protein>
    <submittedName>
        <fullName evidence="2">Uncharacterized protein</fullName>
    </submittedName>
</protein>
<evidence type="ECO:0000313" key="2">
    <source>
        <dbReference type="EMBL" id="CAK9057187.1"/>
    </source>
</evidence>
<keyword evidence="3" id="KW-1185">Reference proteome</keyword>
<evidence type="ECO:0000313" key="1">
    <source>
        <dbReference type="EMBL" id="CAK9055258.1"/>
    </source>
</evidence>
<dbReference type="EMBL" id="CAXAMM010025557">
    <property type="protein sequence ID" value="CAK9057187.1"/>
    <property type="molecule type" value="Genomic_DNA"/>
</dbReference>
<organism evidence="2 3">
    <name type="scientific">Durusdinium trenchii</name>
    <dbReference type="NCBI Taxonomy" id="1381693"/>
    <lineage>
        <taxon>Eukaryota</taxon>
        <taxon>Sar</taxon>
        <taxon>Alveolata</taxon>
        <taxon>Dinophyceae</taxon>
        <taxon>Suessiales</taxon>
        <taxon>Symbiodiniaceae</taxon>
        <taxon>Durusdinium</taxon>
    </lineage>
</organism>
<name>A0ABP0N2A3_9DINO</name>
<dbReference type="Proteomes" id="UP001642464">
    <property type="component" value="Unassembled WGS sequence"/>
</dbReference>